<evidence type="ECO:0000313" key="3">
    <source>
        <dbReference type="Proteomes" id="UP000006882"/>
    </source>
</evidence>
<dbReference type="Proteomes" id="UP000006882">
    <property type="component" value="Chromosome G1"/>
</dbReference>
<accession>A0A251RA92</accession>
<keyword evidence="3" id="KW-1185">Reference proteome</keyword>
<dbReference type="Gramene" id="ONI32931">
    <property type="protein sequence ID" value="ONI32931"/>
    <property type="gene ID" value="PRUPE_1G394500"/>
</dbReference>
<name>A0A251RA92_PRUPE</name>
<feature type="region of interest" description="Disordered" evidence="1">
    <location>
        <begin position="1"/>
        <end position="22"/>
    </location>
</feature>
<gene>
    <name evidence="2" type="ORF">PRUPE_1G394500</name>
</gene>
<protein>
    <submittedName>
        <fullName evidence="2">Uncharacterized protein</fullName>
    </submittedName>
</protein>
<dbReference type="AlphaFoldDB" id="A0A251RA92"/>
<sequence length="72" mass="7680">MAEPPSNAQSPTDNKEMQSTVAHTTCAQMAAPQSIARSHPQATRRMLTTVIHTTRVNGSTQTNCSQSPTARG</sequence>
<evidence type="ECO:0000313" key="2">
    <source>
        <dbReference type="EMBL" id="ONI32931.1"/>
    </source>
</evidence>
<dbReference type="EMBL" id="CM007651">
    <property type="protein sequence ID" value="ONI32931.1"/>
    <property type="molecule type" value="Genomic_DNA"/>
</dbReference>
<reference evidence="2 3" key="1">
    <citation type="journal article" date="2013" name="Nat. Genet.">
        <title>The high-quality draft genome of peach (Prunus persica) identifies unique patterns of genetic diversity, domestication and genome evolution.</title>
        <authorList>
            <consortium name="International Peach Genome Initiative"/>
            <person name="Verde I."/>
            <person name="Abbott A.G."/>
            <person name="Scalabrin S."/>
            <person name="Jung S."/>
            <person name="Shu S."/>
            <person name="Marroni F."/>
            <person name="Zhebentyayeva T."/>
            <person name="Dettori M.T."/>
            <person name="Grimwood J."/>
            <person name="Cattonaro F."/>
            <person name="Zuccolo A."/>
            <person name="Rossini L."/>
            <person name="Jenkins J."/>
            <person name="Vendramin E."/>
            <person name="Meisel L.A."/>
            <person name="Decroocq V."/>
            <person name="Sosinski B."/>
            <person name="Prochnik S."/>
            <person name="Mitros T."/>
            <person name="Policriti A."/>
            <person name="Cipriani G."/>
            <person name="Dondini L."/>
            <person name="Ficklin S."/>
            <person name="Goodstein D.M."/>
            <person name="Xuan P."/>
            <person name="Del Fabbro C."/>
            <person name="Aramini V."/>
            <person name="Copetti D."/>
            <person name="Gonzalez S."/>
            <person name="Horner D.S."/>
            <person name="Falchi R."/>
            <person name="Lucas S."/>
            <person name="Mica E."/>
            <person name="Maldonado J."/>
            <person name="Lazzari B."/>
            <person name="Bielenberg D."/>
            <person name="Pirona R."/>
            <person name="Miculan M."/>
            <person name="Barakat A."/>
            <person name="Testolin R."/>
            <person name="Stella A."/>
            <person name="Tartarini S."/>
            <person name="Tonutti P."/>
            <person name="Arus P."/>
            <person name="Orellana A."/>
            <person name="Wells C."/>
            <person name="Main D."/>
            <person name="Vizzotto G."/>
            <person name="Silva H."/>
            <person name="Salamini F."/>
            <person name="Schmutz J."/>
            <person name="Morgante M."/>
            <person name="Rokhsar D.S."/>
        </authorList>
    </citation>
    <scope>NUCLEOTIDE SEQUENCE [LARGE SCALE GENOMIC DNA]</scope>
    <source>
        <strain evidence="3">cv. Nemared</strain>
    </source>
</reference>
<proteinExistence type="predicted"/>
<evidence type="ECO:0000256" key="1">
    <source>
        <dbReference type="SAM" id="MobiDB-lite"/>
    </source>
</evidence>
<organism evidence="2 3">
    <name type="scientific">Prunus persica</name>
    <name type="common">Peach</name>
    <name type="synonym">Amygdalus persica</name>
    <dbReference type="NCBI Taxonomy" id="3760"/>
    <lineage>
        <taxon>Eukaryota</taxon>
        <taxon>Viridiplantae</taxon>
        <taxon>Streptophyta</taxon>
        <taxon>Embryophyta</taxon>
        <taxon>Tracheophyta</taxon>
        <taxon>Spermatophyta</taxon>
        <taxon>Magnoliopsida</taxon>
        <taxon>eudicotyledons</taxon>
        <taxon>Gunneridae</taxon>
        <taxon>Pentapetalae</taxon>
        <taxon>rosids</taxon>
        <taxon>fabids</taxon>
        <taxon>Rosales</taxon>
        <taxon>Rosaceae</taxon>
        <taxon>Amygdaloideae</taxon>
        <taxon>Amygdaleae</taxon>
        <taxon>Prunus</taxon>
    </lineage>
</organism>